<proteinExistence type="predicted"/>
<gene>
    <name evidence="2" type="ORF">HMPREF1535_01517</name>
</gene>
<protein>
    <recommendedName>
        <fullName evidence="1">Methyltransferase FkbM domain-containing protein</fullName>
    </recommendedName>
</protein>
<dbReference type="EMBL" id="AQHV01000010">
    <property type="protein sequence ID" value="KKB56865.1"/>
    <property type="molecule type" value="Genomic_DNA"/>
</dbReference>
<dbReference type="Proteomes" id="UP000033047">
    <property type="component" value="Unassembled WGS sequence"/>
</dbReference>
<dbReference type="Gene3D" id="3.40.50.150">
    <property type="entry name" value="Vaccinia Virus protein VP39"/>
    <property type="match status" value="2"/>
</dbReference>
<dbReference type="Pfam" id="PF05050">
    <property type="entry name" value="Methyltransf_21"/>
    <property type="match status" value="1"/>
</dbReference>
<evidence type="ECO:0000259" key="1">
    <source>
        <dbReference type="Pfam" id="PF05050"/>
    </source>
</evidence>
<dbReference type="RefSeq" id="WP_009860681.1">
    <property type="nucleotide sequence ID" value="NZ_KQ033912.1"/>
</dbReference>
<feature type="domain" description="Methyltransferase FkbM" evidence="1">
    <location>
        <begin position="155"/>
        <end position="242"/>
    </location>
</feature>
<dbReference type="PATRIC" id="fig|927665.4.peg.1550"/>
<dbReference type="InterPro" id="IPR006342">
    <property type="entry name" value="FkbM_mtfrase"/>
</dbReference>
<dbReference type="InterPro" id="IPR029063">
    <property type="entry name" value="SAM-dependent_MTases_sf"/>
</dbReference>
<comment type="caution">
    <text evidence="2">The sequence shown here is derived from an EMBL/GenBank/DDBJ whole genome shotgun (WGS) entry which is preliminary data.</text>
</comment>
<reference evidence="2 3" key="1">
    <citation type="submission" date="2013-04" db="EMBL/GenBank/DDBJ databases">
        <title>The Genome Sequence of Parabacteroides goldsteinii DSM 19448.</title>
        <authorList>
            <consortium name="The Broad Institute Genomics Platform"/>
            <person name="Earl A."/>
            <person name="Ward D."/>
            <person name="Feldgarden M."/>
            <person name="Gevers D."/>
            <person name="Martens E."/>
            <person name="Sakamoto M."/>
            <person name="Benno Y."/>
            <person name="Song Y."/>
            <person name="Liu C."/>
            <person name="Lee J."/>
            <person name="Bolanos M."/>
            <person name="Vaisanen M.L."/>
            <person name="Finegold S.M."/>
            <person name="Walker B."/>
            <person name="Young S."/>
            <person name="Zeng Q."/>
            <person name="Gargeya S."/>
            <person name="Fitzgerald M."/>
            <person name="Haas B."/>
            <person name="Abouelleil A."/>
            <person name="Allen A.W."/>
            <person name="Alvarado L."/>
            <person name="Arachchi H.M."/>
            <person name="Berlin A.M."/>
            <person name="Chapman S.B."/>
            <person name="Gainer-Dewar J."/>
            <person name="Goldberg J."/>
            <person name="Griggs A."/>
            <person name="Gujja S."/>
            <person name="Hansen M."/>
            <person name="Howarth C."/>
            <person name="Imamovic A."/>
            <person name="Ireland A."/>
            <person name="Larimer J."/>
            <person name="McCowan C."/>
            <person name="Murphy C."/>
            <person name="Pearson M."/>
            <person name="Poon T.W."/>
            <person name="Priest M."/>
            <person name="Roberts A."/>
            <person name="Saif S."/>
            <person name="Shea T."/>
            <person name="Sisk P."/>
            <person name="Sykes S."/>
            <person name="Wortman J."/>
            <person name="Nusbaum C."/>
            <person name="Birren B."/>
        </authorList>
    </citation>
    <scope>NUCLEOTIDE SEQUENCE [LARGE SCALE GENOMIC DNA]</scope>
    <source>
        <strain evidence="2 3">DSM 19448</strain>
    </source>
</reference>
<accession>A0A0F5JH12</accession>
<dbReference type="SUPFAM" id="SSF53335">
    <property type="entry name" value="S-adenosyl-L-methionine-dependent methyltransferases"/>
    <property type="match status" value="1"/>
</dbReference>
<organism evidence="2 3">
    <name type="scientific">Parabacteroides goldsteinii DSM 19448 = WAL 12034</name>
    <dbReference type="NCBI Taxonomy" id="927665"/>
    <lineage>
        <taxon>Bacteria</taxon>
        <taxon>Pseudomonadati</taxon>
        <taxon>Bacteroidota</taxon>
        <taxon>Bacteroidia</taxon>
        <taxon>Bacteroidales</taxon>
        <taxon>Tannerellaceae</taxon>
        <taxon>Parabacteroides</taxon>
    </lineage>
</organism>
<dbReference type="AlphaFoldDB" id="A0A0F5JH12"/>
<dbReference type="HOGENOM" id="CLU_061139_0_0_10"/>
<sequence>MFALSSFYKCRILPHGLRRKLFRKVILSYFDSLPQNSLSNEQKEAIGYLRSHPITTFLSSFTEQYKAKDIQVFTDDDSQLKYVLHEEKRLYFKRKWSVKRIQRAYNALQAEQDIASPHRYTDGNFNVKDNDILSDIGAAEGNFSLSVIDKVQHVYLFETDNDWIEALEKTFEPWKEKVSIIHKFVGNKDTDTCITLDSFFSDDSSVNFIKADVEGAERDLLYGAKRLINENKSMQIALCTYHRHDDEVVLTDILQGNGFKTSFSKGYMIYTHNHDMQPPYLRRGLIRASK</sequence>
<evidence type="ECO:0000313" key="3">
    <source>
        <dbReference type="Proteomes" id="UP000033047"/>
    </source>
</evidence>
<dbReference type="STRING" id="927665.HMPREF1535_01517"/>
<evidence type="ECO:0000313" key="2">
    <source>
        <dbReference type="EMBL" id="KKB56865.1"/>
    </source>
</evidence>
<name>A0A0F5JH12_9BACT</name>
<dbReference type="GeneID" id="69982772"/>